<evidence type="ECO:0000313" key="3">
    <source>
        <dbReference type="Proteomes" id="UP000236736"/>
    </source>
</evidence>
<dbReference type="EMBL" id="FNVR01000015">
    <property type="protein sequence ID" value="SEG15531.1"/>
    <property type="molecule type" value="Genomic_DNA"/>
</dbReference>
<feature type="domain" description="Histidine kinase/HSP90-like ATPase" evidence="1">
    <location>
        <begin position="555"/>
        <end position="646"/>
    </location>
</feature>
<organism evidence="2 3">
    <name type="scientific">Algoriphagus boritolerans DSM 17298 = JCM 18970</name>
    <dbReference type="NCBI Taxonomy" id="1120964"/>
    <lineage>
        <taxon>Bacteria</taxon>
        <taxon>Pseudomonadati</taxon>
        <taxon>Bacteroidota</taxon>
        <taxon>Cytophagia</taxon>
        <taxon>Cytophagales</taxon>
        <taxon>Cyclobacteriaceae</taxon>
        <taxon>Algoriphagus</taxon>
    </lineage>
</organism>
<dbReference type="Pfam" id="PF13589">
    <property type="entry name" value="HATPase_c_3"/>
    <property type="match status" value="1"/>
</dbReference>
<gene>
    <name evidence="2" type="ORF">SAMN03080598_02694</name>
</gene>
<name>A0A1H5XUX5_9BACT</name>
<dbReference type="SUPFAM" id="SSF55874">
    <property type="entry name" value="ATPase domain of HSP90 chaperone/DNA topoisomerase II/histidine kinase"/>
    <property type="match status" value="2"/>
</dbReference>
<evidence type="ECO:0000313" key="2">
    <source>
        <dbReference type="EMBL" id="SEG15531.1"/>
    </source>
</evidence>
<dbReference type="InterPro" id="IPR036890">
    <property type="entry name" value="HATPase_C_sf"/>
</dbReference>
<dbReference type="STRING" id="1120964.GCA_001313265_06556"/>
<evidence type="ECO:0000259" key="1">
    <source>
        <dbReference type="Pfam" id="PF02518"/>
    </source>
</evidence>
<proteinExistence type="predicted"/>
<dbReference type="InterPro" id="IPR003594">
    <property type="entry name" value="HATPase_dom"/>
</dbReference>
<keyword evidence="3" id="KW-1185">Reference proteome</keyword>
<protein>
    <submittedName>
        <fullName evidence="2">Signal transduction histidine kinase</fullName>
    </submittedName>
</protein>
<reference evidence="3" key="1">
    <citation type="submission" date="2016-10" db="EMBL/GenBank/DDBJ databases">
        <authorList>
            <person name="Varghese N."/>
            <person name="Submissions S."/>
        </authorList>
    </citation>
    <scope>NUCLEOTIDE SEQUENCE [LARGE SCALE GENOMIC DNA]</scope>
    <source>
        <strain evidence="3">DSM 17298</strain>
    </source>
</reference>
<dbReference type="AlphaFoldDB" id="A0A1H5XUX5"/>
<keyword evidence="2" id="KW-0808">Transferase</keyword>
<dbReference type="Pfam" id="PF02518">
    <property type="entry name" value="HATPase_c"/>
    <property type="match status" value="1"/>
</dbReference>
<keyword evidence="2" id="KW-0418">Kinase</keyword>
<sequence>MFELIKNSYDACAGLCIVEFNFQNGKLISLAIEDDGFGMNKDVIEKVWLVVGTDSKKKKLEPNQCNRIPLGEKGIGRLSIHKLGSKIQLVSKTKQNEEIELFIDWNKLYEAKAIKDFTIDLIENTKPKTFLNSTGTKIIIKDLKTDWDRRQLREVYRNITSLNSPFSDGNDTFRVLVKSNTNVFEGLPDFEDIKNNALYFGHCKMRGGEIVEFKYEFKPWSTLDRIDSGRKIELKDLLAEDKIIKKWNSETRKFIDIDLNESEVGTIEFDIVIFDTDAQIFSYVNTEKAALKTYLRENGGVRVYRDGVRVYNYGERDNDWLGIDLKRVHRVGGNVSNNIVIGSVKIKRDSSTGLIEKTNREGFIENEHYFDFVEAVNYALSLIVRERNTDKTILTNLYKKHRSIEPVLSDLNEVMAIVENKVDNKEIKNEILKYLYRINDQYKEVKEVLIKSANAGLNLGIVIHELEKLIAELTGCIERNDKDKAIRISLSLEKIIRGYSAMLKKSDIRLNKLSEIVSIALDNYEFRFLDHSINIITNKNSTSLEAYLAKAESISVLTNLLDNSIFWLSYARKTDKYISVYITDQIKGYNSIIVSDNGPGFNLPLDVAIEPFQTGKPHNIGSGLGLHVAKEMMIAMKGKLLLISDENEIDFPTPVRDNKVTKAIVALCFPK</sequence>
<dbReference type="Gene3D" id="3.30.565.10">
    <property type="entry name" value="Histidine kinase-like ATPase, C-terminal domain"/>
    <property type="match status" value="2"/>
</dbReference>
<dbReference type="GO" id="GO:0016301">
    <property type="term" value="F:kinase activity"/>
    <property type="evidence" value="ECO:0007669"/>
    <property type="project" value="UniProtKB-KW"/>
</dbReference>
<accession>A0A1H5XUX5</accession>
<dbReference type="Proteomes" id="UP000236736">
    <property type="component" value="Unassembled WGS sequence"/>
</dbReference>